<name>A0A840Q6K0_9PSEU</name>
<accession>A0A840Q6K0</accession>
<organism evidence="1 2">
    <name type="scientific">Saccharopolyspora phatthalungensis</name>
    <dbReference type="NCBI Taxonomy" id="664693"/>
    <lineage>
        <taxon>Bacteria</taxon>
        <taxon>Bacillati</taxon>
        <taxon>Actinomycetota</taxon>
        <taxon>Actinomycetes</taxon>
        <taxon>Pseudonocardiales</taxon>
        <taxon>Pseudonocardiaceae</taxon>
        <taxon>Saccharopolyspora</taxon>
    </lineage>
</organism>
<sequence length="60" mass="6566">MSFIPRLALGDAPGTVHCPLASGLHRRIHAAVPTSTQHAPLTDVFRRLLHDICADLDRRA</sequence>
<dbReference type="EMBL" id="JACHIW010000001">
    <property type="protein sequence ID" value="MBB5155311.1"/>
    <property type="molecule type" value="Genomic_DNA"/>
</dbReference>
<gene>
    <name evidence="1" type="ORF">BJ970_002845</name>
</gene>
<keyword evidence="2" id="KW-1185">Reference proteome</keyword>
<proteinExistence type="predicted"/>
<protein>
    <submittedName>
        <fullName evidence="1">Uncharacterized protein</fullName>
    </submittedName>
</protein>
<evidence type="ECO:0000313" key="2">
    <source>
        <dbReference type="Proteomes" id="UP000584374"/>
    </source>
</evidence>
<reference evidence="1 2" key="1">
    <citation type="submission" date="2020-08" db="EMBL/GenBank/DDBJ databases">
        <title>Sequencing the genomes of 1000 actinobacteria strains.</title>
        <authorList>
            <person name="Klenk H.-P."/>
        </authorList>
    </citation>
    <scope>NUCLEOTIDE SEQUENCE [LARGE SCALE GENOMIC DNA]</scope>
    <source>
        <strain evidence="1 2">DSM 45584</strain>
    </source>
</reference>
<comment type="caution">
    <text evidence="1">The sequence shown here is derived from an EMBL/GenBank/DDBJ whole genome shotgun (WGS) entry which is preliminary data.</text>
</comment>
<dbReference type="AlphaFoldDB" id="A0A840Q6K0"/>
<dbReference type="Proteomes" id="UP000584374">
    <property type="component" value="Unassembled WGS sequence"/>
</dbReference>
<evidence type="ECO:0000313" key="1">
    <source>
        <dbReference type="EMBL" id="MBB5155311.1"/>
    </source>
</evidence>